<reference evidence="3" key="2">
    <citation type="submission" date="2020-09" db="EMBL/GenBank/DDBJ databases">
        <authorList>
            <person name="Sun Q."/>
            <person name="Ohkuma M."/>
        </authorList>
    </citation>
    <scope>NUCLEOTIDE SEQUENCE</scope>
    <source>
        <strain evidence="3">JCM 15325</strain>
    </source>
</reference>
<dbReference type="PANTHER" id="PTHR33164">
    <property type="entry name" value="TRANSCRIPTIONAL REGULATOR, MARR FAMILY"/>
    <property type="match status" value="1"/>
</dbReference>
<dbReference type="EMBL" id="BMOK01000007">
    <property type="protein sequence ID" value="GGL55151.1"/>
    <property type="molecule type" value="Genomic_DNA"/>
</dbReference>
<dbReference type="InterPro" id="IPR039422">
    <property type="entry name" value="MarR/SlyA-like"/>
</dbReference>
<protein>
    <recommendedName>
        <fullName evidence="2">HTH marR-type domain-containing protein</fullName>
    </recommendedName>
</protein>
<feature type="domain" description="HTH marR-type" evidence="2">
    <location>
        <begin position="1"/>
        <end position="140"/>
    </location>
</feature>
<dbReference type="InterPro" id="IPR000835">
    <property type="entry name" value="HTH_MarR-typ"/>
</dbReference>
<evidence type="ECO:0000259" key="2">
    <source>
        <dbReference type="PROSITE" id="PS50995"/>
    </source>
</evidence>
<dbReference type="AlphaFoldDB" id="A0A917S3F4"/>
<dbReference type="SMART" id="SM00347">
    <property type="entry name" value="HTH_MARR"/>
    <property type="match status" value="1"/>
</dbReference>
<dbReference type="Gene3D" id="1.10.10.10">
    <property type="entry name" value="Winged helix-like DNA-binding domain superfamily/Winged helix DNA-binding domain"/>
    <property type="match status" value="1"/>
</dbReference>
<keyword evidence="1" id="KW-0238">DNA-binding</keyword>
<dbReference type="PROSITE" id="PS50995">
    <property type="entry name" value="HTH_MARR_2"/>
    <property type="match status" value="1"/>
</dbReference>
<dbReference type="SUPFAM" id="SSF46785">
    <property type="entry name" value="Winged helix' DNA-binding domain"/>
    <property type="match status" value="1"/>
</dbReference>
<accession>A0A917S3F4</accession>
<dbReference type="Pfam" id="PF12802">
    <property type="entry name" value="MarR_2"/>
    <property type="match status" value="1"/>
</dbReference>
<evidence type="ECO:0000313" key="3">
    <source>
        <dbReference type="EMBL" id="GGL55151.1"/>
    </source>
</evidence>
<dbReference type="GO" id="GO:0006950">
    <property type="term" value="P:response to stress"/>
    <property type="evidence" value="ECO:0007669"/>
    <property type="project" value="TreeGrafter"/>
</dbReference>
<dbReference type="InterPro" id="IPR036390">
    <property type="entry name" value="WH_DNA-bd_sf"/>
</dbReference>
<dbReference type="GO" id="GO:0003700">
    <property type="term" value="F:DNA-binding transcription factor activity"/>
    <property type="evidence" value="ECO:0007669"/>
    <property type="project" value="InterPro"/>
</dbReference>
<name>A0A917S3F4_9BACL</name>
<dbReference type="PANTHER" id="PTHR33164:SF67">
    <property type="entry name" value="TRANSCRIPTIONAL REGULATOR, MARR FAMILY"/>
    <property type="match status" value="1"/>
</dbReference>
<dbReference type="RefSeq" id="WP_188802879.1">
    <property type="nucleotide sequence ID" value="NZ_BMOK01000007.1"/>
</dbReference>
<organism evidence="3 4">
    <name type="scientific">Sporolactobacillus putidus</name>
    <dbReference type="NCBI Taxonomy" id="492735"/>
    <lineage>
        <taxon>Bacteria</taxon>
        <taxon>Bacillati</taxon>
        <taxon>Bacillota</taxon>
        <taxon>Bacilli</taxon>
        <taxon>Bacillales</taxon>
        <taxon>Sporolactobacillaceae</taxon>
        <taxon>Sporolactobacillus</taxon>
    </lineage>
</organism>
<gene>
    <name evidence="3" type="ORF">GCM10007968_19060</name>
</gene>
<dbReference type="GO" id="GO:0003677">
    <property type="term" value="F:DNA binding"/>
    <property type="evidence" value="ECO:0007669"/>
    <property type="project" value="UniProtKB-KW"/>
</dbReference>
<sequence length="149" mass="17538">MELESIKALIKDYEELSIYTSSKIHEVVEEIVKKHSITFEQLCILRMLEQSPGLSPVQIAERLEINKSGVSIRVNRLMTRELIEKKKIDNRSFGLYNTERGREIFLEGEQKIQQLVGRWIQEVGEKDSKEFIRIYKKINEIITKSEIEK</sequence>
<evidence type="ECO:0000313" key="4">
    <source>
        <dbReference type="Proteomes" id="UP000654670"/>
    </source>
</evidence>
<keyword evidence="4" id="KW-1185">Reference proteome</keyword>
<dbReference type="InterPro" id="IPR036388">
    <property type="entry name" value="WH-like_DNA-bd_sf"/>
</dbReference>
<dbReference type="Proteomes" id="UP000654670">
    <property type="component" value="Unassembled WGS sequence"/>
</dbReference>
<reference evidence="3" key="1">
    <citation type="journal article" date="2014" name="Int. J. Syst. Evol. Microbiol.">
        <title>Complete genome sequence of Corynebacterium casei LMG S-19264T (=DSM 44701T), isolated from a smear-ripened cheese.</title>
        <authorList>
            <consortium name="US DOE Joint Genome Institute (JGI-PGF)"/>
            <person name="Walter F."/>
            <person name="Albersmeier A."/>
            <person name="Kalinowski J."/>
            <person name="Ruckert C."/>
        </authorList>
    </citation>
    <scope>NUCLEOTIDE SEQUENCE</scope>
    <source>
        <strain evidence="3">JCM 15325</strain>
    </source>
</reference>
<comment type="caution">
    <text evidence="3">The sequence shown here is derived from an EMBL/GenBank/DDBJ whole genome shotgun (WGS) entry which is preliminary data.</text>
</comment>
<evidence type="ECO:0000256" key="1">
    <source>
        <dbReference type="ARBA" id="ARBA00023125"/>
    </source>
</evidence>
<proteinExistence type="predicted"/>